<sequence length="125" mass="14784">MLRCERAERVHISVLFLGGQCVRENLSLKTEYRRRSSISPNGIWLHIDCKELTCVIRISIVRDFDQGRQYFGVNADLRIVQSAFEFVKNSKWLRELTCVIRISIVRDFDQGRQYFGVVTFIENFY</sequence>
<evidence type="ECO:0000313" key="2">
    <source>
        <dbReference type="Proteomes" id="UP001295444"/>
    </source>
</evidence>
<dbReference type="AlphaFoldDB" id="A0AAD1RAR4"/>
<dbReference type="EMBL" id="OW240913">
    <property type="protein sequence ID" value="CAH2246813.1"/>
    <property type="molecule type" value="Genomic_DNA"/>
</dbReference>
<accession>A0AAD1RAR4</accession>
<evidence type="ECO:0000313" key="1">
    <source>
        <dbReference type="EMBL" id="CAH2246813.1"/>
    </source>
</evidence>
<organism evidence="1 2">
    <name type="scientific">Pelobates cultripes</name>
    <name type="common">Western spadefoot toad</name>
    <dbReference type="NCBI Taxonomy" id="61616"/>
    <lineage>
        <taxon>Eukaryota</taxon>
        <taxon>Metazoa</taxon>
        <taxon>Chordata</taxon>
        <taxon>Craniata</taxon>
        <taxon>Vertebrata</taxon>
        <taxon>Euteleostomi</taxon>
        <taxon>Amphibia</taxon>
        <taxon>Batrachia</taxon>
        <taxon>Anura</taxon>
        <taxon>Pelobatoidea</taxon>
        <taxon>Pelobatidae</taxon>
        <taxon>Pelobates</taxon>
    </lineage>
</organism>
<proteinExistence type="predicted"/>
<dbReference type="Proteomes" id="UP001295444">
    <property type="component" value="Chromosome 02"/>
</dbReference>
<keyword evidence="2" id="KW-1185">Reference proteome</keyword>
<reference evidence="1" key="1">
    <citation type="submission" date="2022-03" db="EMBL/GenBank/DDBJ databases">
        <authorList>
            <person name="Alioto T."/>
            <person name="Alioto T."/>
            <person name="Gomez Garrido J."/>
        </authorList>
    </citation>
    <scope>NUCLEOTIDE SEQUENCE</scope>
</reference>
<protein>
    <submittedName>
        <fullName evidence="1">Uncharacterized protein</fullName>
    </submittedName>
</protein>
<name>A0AAD1RAR4_PELCU</name>
<gene>
    <name evidence="1" type="ORF">PECUL_23A010661</name>
</gene>